<dbReference type="AlphaFoldDB" id="A0A3A9ZAS6"/>
<gene>
    <name evidence="1" type="ORF">D7223_17580</name>
</gene>
<dbReference type="RefSeq" id="WP_120729477.1">
    <property type="nucleotide sequence ID" value="NZ_RBAK01000006.1"/>
</dbReference>
<protein>
    <submittedName>
        <fullName evidence="1">Uncharacterized protein</fullName>
    </submittedName>
</protein>
<name>A0A3A9ZAS6_9ACTN</name>
<dbReference type="OrthoDB" id="9148571at2"/>
<dbReference type="EMBL" id="RBAK01000006">
    <property type="protein sequence ID" value="RKN45413.1"/>
    <property type="molecule type" value="Genomic_DNA"/>
</dbReference>
<comment type="caution">
    <text evidence="1">The sequence shown here is derived from an EMBL/GenBank/DDBJ whole genome shotgun (WGS) entry which is preliminary data.</text>
</comment>
<organism evidence="1 2">
    <name type="scientific">Micromonospora endolithica</name>
    <dbReference type="NCBI Taxonomy" id="230091"/>
    <lineage>
        <taxon>Bacteria</taxon>
        <taxon>Bacillati</taxon>
        <taxon>Actinomycetota</taxon>
        <taxon>Actinomycetes</taxon>
        <taxon>Micromonosporales</taxon>
        <taxon>Micromonosporaceae</taxon>
        <taxon>Micromonospora</taxon>
    </lineage>
</organism>
<reference evidence="1 2" key="1">
    <citation type="journal article" date="2004" name="Syst. Appl. Microbiol.">
        <title>Cryptoendolithic actinomycetes from antarctic sandstone rock samples: Micromonospora endolithica sp. nov. and two isolates related to Micromonospora coerulea Jensen 1932.</title>
        <authorList>
            <person name="Hirsch P."/>
            <person name="Mevs U."/>
            <person name="Kroppenstedt R.M."/>
            <person name="Schumann P."/>
            <person name="Stackebrandt E."/>
        </authorList>
    </citation>
    <scope>NUCLEOTIDE SEQUENCE [LARGE SCALE GENOMIC DNA]</scope>
    <source>
        <strain evidence="1 2">JCM 12677</strain>
    </source>
</reference>
<keyword evidence="2" id="KW-1185">Reference proteome</keyword>
<proteinExistence type="predicted"/>
<dbReference type="Proteomes" id="UP000281726">
    <property type="component" value="Unassembled WGS sequence"/>
</dbReference>
<accession>A0A3A9ZAS6</accession>
<sequence length="1210" mass="128247">MATAHKLTLVPYLQRWDHAARTLSIRLLVAPTGNPLAPLLAAPPGVPAFTDAKLAFGVSISDSAGALPQRTLVDQTAVLPAAPDTVHAPHARDIFTALGEALEIPAGPAGDTFAPQGRDLSRQLRKYLPVSYRRSFPFVRPRTSLAVTDDSYHCMMSCPPEPVPPAPPMVIGWGEAIAFALRRPRLAEALGLVVALDVPVDPGRLADGGWLWVDLAPHGDYAAQAAADPAFLRSFATRVPRLPVDADPPLFTPVLFPVSADATGAGALGNYDKVFAEALRFDDGFAKIVHARQPVSADLLDETGDGAPVARDEGVQLGWDDEDILEGQNRALGAPPDGEDPVLAPRGILGYRVDVRESGAGGWTSLSLVDAPLTVGVDLGEAREERWSEVVPAEHSGQLWLPAWYLRWRGGSLVVDTVDDQRLMDVPVGQADTAVPVGADAVELRYGRSYEFRVRLADATGGGPAVDTEPAREGEAPTSTLLLRRHRPPAMLPLEQVVPAADGSVPAVTVRRPPLGYPEAVFAAGAPARADLLAQIAANDANPGAETAPAVPDPDTTLVHVRVLLRTPVFDPAGDESGFVEWYATTRPFPADPAAPLALDLDWIDAADPADVDVTGQLGDEGEVTGALPVLTARDVRLELRALGADDPTYFAGDAARRGPARIVDLHAVATAAAETDPLRPLPAADELRSVFLRPDPAGTPVVAHALAAQNAPTPALLGRLAGALDLVADGPMLLGPPGQRFSFGCAGLTHHLAPDLSSVEFADPAELAGQWINAVRVVLDRDWTWRGAGSPTLSVRRTVTMPDAPGAPDVTVSVGTVELMDSVNVQATRGQVDRSATRLVFLDALPVPLGPDGFPYELAVRYDLTLTLEGGGTVERAVQTRLPVVTPPAQLPKVVAAGVALTPYATDAEYAATAPRIRRLWLEFAEPPADPRDVYFVRPLTVTPDPMLLPGTEPVADPATVPGVPLDPEPIRVITPGQVQDLAGLAAMQRLEPAADSDRHFLVPLPPNTDPNSPELFSFYTYEIRVGHDRGPDADPLWCTAQGRFGEALTLEGVAHPAPELPCSVLAEPDGAVRIRSAYAVPYAGLRRVLPNPPNTGLWAVLYARVVQADGSTRRNVQLDLRRLRPLRRRHDDGTPLAVEGEIRWTGDDVRAALAAAGLPARAPISALAVEVLPEPNGGFTDPLGGDLGQVRILRTSPLSPVDRNCCGT</sequence>
<evidence type="ECO:0000313" key="2">
    <source>
        <dbReference type="Proteomes" id="UP000281726"/>
    </source>
</evidence>
<evidence type="ECO:0000313" key="1">
    <source>
        <dbReference type="EMBL" id="RKN45413.1"/>
    </source>
</evidence>